<dbReference type="InterPro" id="IPR050469">
    <property type="entry name" value="Diguanylate_Cyclase"/>
</dbReference>
<name>A0A8H2PLI3_9GAMM</name>
<dbReference type="Proteomes" id="UP000307702">
    <property type="component" value="Unassembled WGS sequence"/>
</dbReference>
<dbReference type="Pfam" id="PF00990">
    <property type="entry name" value="GGDEF"/>
    <property type="match status" value="1"/>
</dbReference>
<proteinExistence type="predicted"/>
<dbReference type="InterPro" id="IPR043128">
    <property type="entry name" value="Rev_trsase/Diguanyl_cyclase"/>
</dbReference>
<dbReference type="PANTHER" id="PTHR45138:SF9">
    <property type="entry name" value="DIGUANYLATE CYCLASE DGCM-RELATED"/>
    <property type="match status" value="1"/>
</dbReference>
<evidence type="ECO:0000259" key="4">
    <source>
        <dbReference type="PROSITE" id="PS50887"/>
    </source>
</evidence>
<comment type="cofactor">
    <cofactor evidence="1">
        <name>Mg(2+)</name>
        <dbReference type="ChEBI" id="CHEBI:18420"/>
    </cofactor>
</comment>
<dbReference type="Gene3D" id="3.30.70.270">
    <property type="match status" value="1"/>
</dbReference>
<dbReference type="SUPFAM" id="SSF55073">
    <property type="entry name" value="Nucleotide cyclase"/>
    <property type="match status" value="1"/>
</dbReference>
<evidence type="ECO:0000256" key="2">
    <source>
        <dbReference type="ARBA" id="ARBA00012528"/>
    </source>
</evidence>
<feature type="domain" description="GGDEF" evidence="4">
    <location>
        <begin position="384"/>
        <end position="519"/>
    </location>
</feature>
<evidence type="ECO:0000313" key="5">
    <source>
        <dbReference type="EMBL" id="TMM41997.1"/>
    </source>
</evidence>
<dbReference type="InterPro" id="IPR000160">
    <property type="entry name" value="GGDEF_dom"/>
</dbReference>
<dbReference type="SMART" id="SM00267">
    <property type="entry name" value="GGDEF"/>
    <property type="match status" value="1"/>
</dbReference>
<dbReference type="NCBIfam" id="TIGR00254">
    <property type="entry name" value="GGDEF"/>
    <property type="match status" value="1"/>
</dbReference>
<dbReference type="EMBL" id="SZVP01000019">
    <property type="protein sequence ID" value="TMM41997.1"/>
    <property type="molecule type" value="Genomic_DNA"/>
</dbReference>
<dbReference type="AlphaFoldDB" id="A0A8H2PLI3"/>
<evidence type="ECO:0000313" key="6">
    <source>
        <dbReference type="Proteomes" id="UP000307702"/>
    </source>
</evidence>
<dbReference type="FunFam" id="3.30.70.270:FF:000001">
    <property type="entry name" value="Diguanylate cyclase domain protein"/>
    <property type="match status" value="1"/>
</dbReference>
<accession>A0A8H2PLI3</accession>
<keyword evidence="6" id="KW-1185">Reference proteome</keyword>
<dbReference type="RefSeq" id="WP_138624354.1">
    <property type="nucleotide sequence ID" value="NZ_SZVP01000019.1"/>
</dbReference>
<organism evidence="5 6">
    <name type="scientific">Colwellia ponticola</name>
    <dbReference type="NCBI Taxonomy" id="2304625"/>
    <lineage>
        <taxon>Bacteria</taxon>
        <taxon>Pseudomonadati</taxon>
        <taxon>Pseudomonadota</taxon>
        <taxon>Gammaproteobacteria</taxon>
        <taxon>Alteromonadales</taxon>
        <taxon>Colwelliaceae</taxon>
        <taxon>Colwellia</taxon>
    </lineage>
</organism>
<dbReference type="PANTHER" id="PTHR45138">
    <property type="entry name" value="REGULATORY COMPONENTS OF SENSORY TRANSDUCTION SYSTEM"/>
    <property type="match status" value="1"/>
</dbReference>
<reference evidence="5 6" key="1">
    <citation type="submission" date="2019-05" db="EMBL/GenBank/DDBJ databases">
        <title>Colwellia ponticola sp. nov., isolated from seawater.</title>
        <authorList>
            <person name="Yoon J.-H."/>
        </authorList>
    </citation>
    <scope>NUCLEOTIDE SEQUENCE [LARGE SCALE GENOMIC DNA]</scope>
    <source>
        <strain evidence="5 6">OISW-25</strain>
    </source>
</reference>
<dbReference type="InterPro" id="IPR029787">
    <property type="entry name" value="Nucleotide_cyclase"/>
</dbReference>
<protein>
    <recommendedName>
        <fullName evidence="2">diguanylate cyclase</fullName>
        <ecNumber evidence="2">2.7.7.65</ecNumber>
    </recommendedName>
</protein>
<dbReference type="PROSITE" id="PS50887">
    <property type="entry name" value="GGDEF"/>
    <property type="match status" value="1"/>
</dbReference>
<comment type="caution">
    <text evidence="5">The sequence shown here is derived from an EMBL/GenBank/DDBJ whole genome shotgun (WGS) entry which is preliminary data.</text>
</comment>
<dbReference type="GO" id="GO:0052621">
    <property type="term" value="F:diguanylate cyclase activity"/>
    <property type="evidence" value="ECO:0007669"/>
    <property type="project" value="UniProtKB-EC"/>
</dbReference>
<evidence type="ECO:0000256" key="3">
    <source>
        <dbReference type="ARBA" id="ARBA00034247"/>
    </source>
</evidence>
<dbReference type="EC" id="2.7.7.65" evidence="2"/>
<sequence length="527" mass="59197">MNQELNSLNKANNELKRALGHFVNSLPSSGPLGGQVQSIADTLHANDAIYTFASLVEQYTKMQQSINELEREDLERDIAAFKLLISQSANKNILPIQKEKLTAILAKINLEQSTHTLMIAAGKALVYLADELSQLKESKEGSKVVASIKYIATEDTELVTGDVFSTSKRLIKEVVTISRQLIQMYPNDTFIRNLLYEASHQIPDNQGSFSKAIDLLAGTAEYLALLLQQERCWAEEILNDIHTNLIRALKETAIIDKLMASAKSHTNQVQLAMVSELESMEVKAKRINTIKGMQKHINHSVLLMSEIINNYAKSQNETHNANIKTIQTLDEKISNATSFIEKLEGQLNLAKETNLIDELTGVGNRKGYVQVINKERGHWLTTKRPLTLVLIDVDRFKGINDTFGHSIGDQVLKSLVETLKNTLRSSDYIARFGGDEFILILPETDLDMAFELTKKIRKVLSSLKFKLRKKNKTLKISCSYGISNFTHKVFNTVDVFNGADKALYQAKETGRDDIVVYSDDKFISMDK</sequence>
<dbReference type="OrthoDB" id="9812260at2"/>
<evidence type="ECO:0000256" key="1">
    <source>
        <dbReference type="ARBA" id="ARBA00001946"/>
    </source>
</evidence>
<comment type="catalytic activity">
    <reaction evidence="3">
        <text>2 GTP = 3',3'-c-di-GMP + 2 diphosphate</text>
        <dbReference type="Rhea" id="RHEA:24898"/>
        <dbReference type="ChEBI" id="CHEBI:33019"/>
        <dbReference type="ChEBI" id="CHEBI:37565"/>
        <dbReference type="ChEBI" id="CHEBI:58805"/>
        <dbReference type="EC" id="2.7.7.65"/>
    </reaction>
</comment>
<dbReference type="CDD" id="cd01949">
    <property type="entry name" value="GGDEF"/>
    <property type="match status" value="1"/>
</dbReference>
<gene>
    <name evidence="5" type="ORF">FCS21_14970</name>
</gene>